<dbReference type="Proteomes" id="UP000613208">
    <property type="component" value="Unassembled WGS sequence"/>
</dbReference>
<accession>A0A916QCD8</accession>
<organism evidence="1 2">
    <name type="scientific">Anaerostipes butyraticus</name>
    <dbReference type="NCBI Taxonomy" id="645466"/>
    <lineage>
        <taxon>Bacteria</taxon>
        <taxon>Bacillati</taxon>
        <taxon>Bacillota</taxon>
        <taxon>Clostridia</taxon>
        <taxon>Lachnospirales</taxon>
        <taxon>Lachnospiraceae</taxon>
        <taxon>Anaerostipes</taxon>
    </lineage>
</organism>
<keyword evidence="2" id="KW-1185">Reference proteome</keyword>
<evidence type="ECO:0000313" key="2">
    <source>
        <dbReference type="Proteomes" id="UP000613208"/>
    </source>
</evidence>
<name>A0A916QCD8_9FIRM</name>
<dbReference type="EMBL" id="BLYI01000067">
    <property type="protein sequence ID" value="GFO86546.1"/>
    <property type="molecule type" value="Genomic_DNA"/>
</dbReference>
<gene>
    <name evidence="1" type="ORF">ANBU17_28930</name>
</gene>
<evidence type="ECO:0000313" key="1">
    <source>
        <dbReference type="EMBL" id="GFO86546.1"/>
    </source>
</evidence>
<protein>
    <submittedName>
        <fullName evidence="1">Uncharacterized protein</fullName>
    </submittedName>
</protein>
<comment type="caution">
    <text evidence="1">The sequence shown here is derived from an EMBL/GenBank/DDBJ whole genome shotgun (WGS) entry which is preliminary data.</text>
</comment>
<reference evidence="1" key="1">
    <citation type="submission" date="2020-06" db="EMBL/GenBank/DDBJ databases">
        <title>Characterization of fructooligosaccharide metabolism and fructooligosaccharide-degrading enzymes in human commensal butyrate producers.</title>
        <authorList>
            <person name="Tanno H."/>
            <person name="Fujii T."/>
            <person name="Hirano K."/>
            <person name="Maeno S."/>
            <person name="Tonozuka T."/>
            <person name="Sakamoto M."/>
            <person name="Ohkuma M."/>
            <person name="Tochio T."/>
            <person name="Endo A."/>
        </authorList>
    </citation>
    <scope>NUCLEOTIDE SEQUENCE</scope>
    <source>
        <strain evidence="1">JCM 17466</strain>
    </source>
</reference>
<dbReference type="AlphaFoldDB" id="A0A916QCD8"/>
<dbReference type="RefSeq" id="WP_201312193.1">
    <property type="nucleotide sequence ID" value="NZ_BLYI01000067.1"/>
</dbReference>
<sequence>MNLYLCDGKVKKCKKGECYRNGGKCRHTTQRKNRKKADGTQMIIVGKDNWEMDPEGIRELINNLIKGRNEGRC</sequence>
<proteinExistence type="predicted"/>